<feature type="compositionally biased region" description="Polar residues" evidence="4">
    <location>
        <begin position="304"/>
        <end position="314"/>
    </location>
</feature>
<comment type="subcellular location">
    <subcellularLocation>
        <location evidence="1">Cytoplasm</location>
        <location evidence="1">Cytoskeleton</location>
        <location evidence="1">Microtubule organizing center</location>
        <location evidence="1">Centrosome</location>
    </subcellularLocation>
</comment>
<gene>
    <name evidence="7" type="ORF">COCON_G00222900</name>
</gene>
<sequence length="950" mass="103833">MEALKLETQQPELHGGASYVSAGHLSVSEGDECYADLLTSRVETAPQTRGLLGYSGRHRADGWLPDLEKAQSHLAQVLIQDNEVPSVVERTSSWPSIPDDAVSAESAPACVDTLAPAALSGGTPEGGKGPLGSWGTARLRCTPGREQVRLCELGSVKNGWLPIHKRALLFDVPLHVHDSDDPPSLEKMKAYIAATTPKGYTKKWNGNGHIDGTQVENCAQPKSFGALRSPSSPNVNQASSCWNRDRERNMYEEKTTCWPPHSGLVQSNNSLVDGGVALYQGSLPQRMSSASGSPCSKDTDPKNQPKTSFSSITITARRVPQTAGALSQEGPEPGFSTQARGPVTLGGDLLTQARSPGSQAGDLLTQTRVPVAQVGGLKTKASEAHPAPAGSSIQILTPLRTVAGGEHEPVVFRKKPVAIKVTEYQQSFHPGERAAASRPPVFRHSYSGHDHNTDALGFPGRLQDPRAQSVRSCAHLDLPARPTNSVLYLDKSLSVSLQEPESRREVHRSTLSLYLCGVAPEEASDGPRRSLSCSGRFVNPNTAPAELSAPGLKLPGKSDPSNVSDKPSRPNAHSCVLKPSLGDTRSCVLKPSLRDTRSCVLKPSLGDTRSCVLKPSLVDVRSYVLKPSLRDAPSCVLKSSLGDVHQLRPETDRHGGEPGEEARHLSGDFEMRHPVCNQPRERVVHKGLGMIFGRSPDPVIADIKQQWKTVPKSTTAQSSKTPSDSSVALGEDAGNHSNSPRIEGVVRRGPRRTVCENGPSRPASWTGSFPISQSSTSNSLTLREALELYRPDFISRSQGRVKKLEERAQKRRADLNSDAHLEPARGRRRRNCTKPHPLSDNLFKPRERSISQKDMQLRSKRIYNKLPEVTRKKEEEKKKVLCQTNRLRAEIFKKKLLDQILQRSGDRELHKAEWRGRRDHAQLRSFSRQTPGVFVLTQYATEDEQFKISC</sequence>
<feature type="domain" description="ALMS motif" evidence="5">
    <location>
        <begin position="779"/>
        <end position="903"/>
    </location>
</feature>
<dbReference type="InterPro" id="IPR029299">
    <property type="entry name" value="ALMS_motif"/>
</dbReference>
<reference evidence="7" key="1">
    <citation type="journal article" date="2023" name="Science">
        <title>Genome structures resolve the early diversification of teleost fishes.</title>
        <authorList>
            <person name="Parey E."/>
            <person name="Louis A."/>
            <person name="Montfort J."/>
            <person name="Bouchez O."/>
            <person name="Roques C."/>
            <person name="Iampietro C."/>
            <person name="Lluch J."/>
            <person name="Castinel A."/>
            <person name="Donnadieu C."/>
            <person name="Desvignes T."/>
            <person name="Floi Bucao C."/>
            <person name="Jouanno E."/>
            <person name="Wen M."/>
            <person name="Mejri S."/>
            <person name="Dirks R."/>
            <person name="Jansen H."/>
            <person name="Henkel C."/>
            <person name="Chen W.J."/>
            <person name="Zahm M."/>
            <person name="Cabau C."/>
            <person name="Klopp C."/>
            <person name="Thompson A.W."/>
            <person name="Robinson-Rechavi M."/>
            <person name="Braasch I."/>
            <person name="Lecointre G."/>
            <person name="Bobe J."/>
            <person name="Postlethwait J.H."/>
            <person name="Berthelot C."/>
            <person name="Roest Crollius H."/>
            <person name="Guiguen Y."/>
        </authorList>
    </citation>
    <scope>NUCLEOTIDE SEQUENCE</scope>
    <source>
        <strain evidence="7">Concon-B</strain>
    </source>
</reference>
<dbReference type="GO" id="GO:0005829">
    <property type="term" value="C:cytosol"/>
    <property type="evidence" value="ECO:0007669"/>
    <property type="project" value="TreeGrafter"/>
</dbReference>
<dbReference type="OrthoDB" id="8899035at2759"/>
<feature type="region of interest" description="Disordered" evidence="4">
    <location>
        <begin position="647"/>
        <end position="668"/>
    </location>
</feature>
<feature type="compositionally biased region" description="Basic and acidic residues" evidence="4">
    <location>
        <begin position="805"/>
        <end position="825"/>
    </location>
</feature>
<keyword evidence="2" id="KW-0963">Cytoplasm</keyword>
<feature type="compositionally biased region" description="Polar residues" evidence="4">
    <location>
        <begin position="284"/>
        <end position="296"/>
    </location>
</feature>
<evidence type="ECO:0000256" key="4">
    <source>
        <dbReference type="SAM" id="MobiDB-lite"/>
    </source>
</evidence>
<feature type="region of interest" description="Disordered" evidence="4">
    <location>
        <begin position="708"/>
        <end position="777"/>
    </location>
</feature>
<feature type="region of interest" description="Disordered" evidence="4">
    <location>
        <begin position="544"/>
        <end position="577"/>
    </location>
</feature>
<evidence type="ECO:0000256" key="3">
    <source>
        <dbReference type="ARBA" id="ARBA00023212"/>
    </source>
</evidence>
<dbReference type="InterPro" id="IPR041179">
    <property type="entry name" value="C10orf90_N"/>
</dbReference>
<keyword evidence="3" id="KW-0206">Cytoskeleton</keyword>
<keyword evidence="8" id="KW-1185">Reference proteome</keyword>
<name>A0A9Q1HN74_CONCO</name>
<evidence type="ECO:0000256" key="1">
    <source>
        <dbReference type="ARBA" id="ARBA00004300"/>
    </source>
</evidence>
<dbReference type="Pfam" id="PF17730">
    <property type="entry name" value="Centro_C10orf90"/>
    <property type="match status" value="1"/>
</dbReference>
<comment type="caution">
    <text evidence="7">The sequence shown here is derived from an EMBL/GenBank/DDBJ whole genome shotgun (WGS) entry which is preliminary data.</text>
</comment>
<feature type="compositionally biased region" description="Polar residues" evidence="4">
    <location>
        <begin position="763"/>
        <end position="777"/>
    </location>
</feature>
<organism evidence="7 8">
    <name type="scientific">Conger conger</name>
    <name type="common">Conger eel</name>
    <name type="synonym">Muraena conger</name>
    <dbReference type="NCBI Taxonomy" id="82655"/>
    <lineage>
        <taxon>Eukaryota</taxon>
        <taxon>Metazoa</taxon>
        <taxon>Chordata</taxon>
        <taxon>Craniata</taxon>
        <taxon>Vertebrata</taxon>
        <taxon>Euteleostomi</taxon>
        <taxon>Actinopterygii</taxon>
        <taxon>Neopterygii</taxon>
        <taxon>Teleostei</taxon>
        <taxon>Anguilliformes</taxon>
        <taxon>Congridae</taxon>
        <taxon>Conger</taxon>
    </lineage>
</organism>
<dbReference type="GO" id="GO:0008017">
    <property type="term" value="F:microtubule binding"/>
    <property type="evidence" value="ECO:0007669"/>
    <property type="project" value="TreeGrafter"/>
</dbReference>
<feature type="region of interest" description="Disordered" evidence="4">
    <location>
        <begin position="805"/>
        <end position="843"/>
    </location>
</feature>
<dbReference type="PANTHER" id="PTHR21553:SF24">
    <property type="entry name" value="(E2-INDEPENDENT) E3 UBIQUITIN-CONJUGATING ENZYME FATS"/>
    <property type="match status" value="1"/>
</dbReference>
<proteinExistence type="predicted"/>
<protein>
    <recommendedName>
        <fullName evidence="9">ALMS motif domain-containing protein</fullName>
    </recommendedName>
</protein>
<evidence type="ECO:0000313" key="8">
    <source>
        <dbReference type="Proteomes" id="UP001152803"/>
    </source>
</evidence>
<accession>A0A9Q1HN74</accession>
<feature type="compositionally biased region" description="Polar residues" evidence="4">
    <location>
        <begin position="708"/>
        <end position="726"/>
    </location>
</feature>
<dbReference type="GO" id="GO:0005813">
    <property type="term" value="C:centrosome"/>
    <property type="evidence" value="ECO:0007669"/>
    <property type="project" value="UniProtKB-SubCell"/>
</dbReference>
<evidence type="ECO:0000259" key="6">
    <source>
        <dbReference type="Pfam" id="PF17730"/>
    </source>
</evidence>
<evidence type="ECO:0008006" key="9">
    <source>
        <dbReference type="Google" id="ProtNLM"/>
    </source>
</evidence>
<dbReference type="GO" id="GO:0046599">
    <property type="term" value="P:regulation of centriole replication"/>
    <property type="evidence" value="ECO:0007669"/>
    <property type="project" value="TreeGrafter"/>
</dbReference>
<dbReference type="Pfam" id="PF15309">
    <property type="entry name" value="ALMS_motif"/>
    <property type="match status" value="1"/>
</dbReference>
<dbReference type="EMBL" id="JAFJMO010000018">
    <property type="protein sequence ID" value="KAJ8250368.1"/>
    <property type="molecule type" value="Genomic_DNA"/>
</dbReference>
<dbReference type="GO" id="GO:0005814">
    <property type="term" value="C:centriole"/>
    <property type="evidence" value="ECO:0007669"/>
    <property type="project" value="TreeGrafter"/>
</dbReference>
<feature type="domain" description="Centrosomal protein C10orf90 N-terminal" evidence="6">
    <location>
        <begin position="471"/>
        <end position="515"/>
    </location>
</feature>
<evidence type="ECO:0000259" key="5">
    <source>
        <dbReference type="Pfam" id="PF15309"/>
    </source>
</evidence>
<evidence type="ECO:0000256" key="2">
    <source>
        <dbReference type="ARBA" id="ARBA00022490"/>
    </source>
</evidence>
<evidence type="ECO:0000313" key="7">
    <source>
        <dbReference type="EMBL" id="KAJ8250368.1"/>
    </source>
</evidence>
<dbReference type="PANTHER" id="PTHR21553">
    <property type="entry name" value="ALMS1-RELATED"/>
    <property type="match status" value="1"/>
</dbReference>
<feature type="region of interest" description="Disordered" evidence="4">
    <location>
        <begin position="284"/>
        <end position="340"/>
    </location>
</feature>
<dbReference type="Proteomes" id="UP001152803">
    <property type="component" value="Unassembled WGS sequence"/>
</dbReference>
<dbReference type="AlphaFoldDB" id="A0A9Q1HN74"/>